<evidence type="ECO:0008006" key="5">
    <source>
        <dbReference type="Google" id="ProtNLM"/>
    </source>
</evidence>
<feature type="chain" id="PRO_5038560511" description="Secreted protein" evidence="2">
    <location>
        <begin position="23"/>
        <end position="541"/>
    </location>
</feature>
<dbReference type="InterPro" id="IPR043777">
    <property type="entry name" value="DUF5719"/>
</dbReference>
<accession>A0A7G3UGI9</accession>
<organism evidence="3 4">
    <name type="scientific">Streptomyces tsukubensis (strain DSM 42081 / NBRC 108919 / NRRL 18488 / 9993)</name>
    <dbReference type="NCBI Taxonomy" id="1114943"/>
    <lineage>
        <taxon>Bacteria</taxon>
        <taxon>Bacillati</taxon>
        <taxon>Actinomycetota</taxon>
        <taxon>Actinomycetes</taxon>
        <taxon>Kitasatosporales</taxon>
        <taxon>Streptomycetaceae</taxon>
        <taxon>Streptomyces</taxon>
    </lineage>
</organism>
<reference evidence="3 4" key="1">
    <citation type="journal article" date="2012" name="J. Bacteriol.">
        <title>Draft genome of Streptomyces tsukubaensis NRRL 18488, the producer of the clinically important immunosuppressant tacrolimus (FK506).</title>
        <authorList>
            <person name="Barreiro C."/>
            <person name="Prieto C."/>
            <person name="Sola-Landa A."/>
            <person name="Solera E."/>
            <person name="Martinez-Castro M."/>
            <person name="Perez-Redondo R."/>
            <person name="Garcia-Estrada C."/>
            <person name="Aparicio J.F."/>
            <person name="Fernandez-Martinez L.T."/>
            <person name="Santos-Aberturas J."/>
            <person name="Salehi-Najafabadi Z."/>
            <person name="Rodriguez-Garcia A."/>
            <person name="Tauch A."/>
            <person name="Martin J.F."/>
        </authorList>
    </citation>
    <scope>NUCLEOTIDE SEQUENCE [LARGE SCALE GENOMIC DNA]</scope>
    <source>
        <strain evidence="4">DSM 42081 / NBRC 108919 / NRRL 18488 / 9993</strain>
    </source>
</reference>
<protein>
    <recommendedName>
        <fullName evidence="5">Secreted protein</fullName>
    </recommendedName>
</protein>
<feature type="compositionally biased region" description="Low complexity" evidence="1">
    <location>
        <begin position="95"/>
        <end position="116"/>
    </location>
</feature>
<feature type="region of interest" description="Disordered" evidence="1">
    <location>
        <begin position="65"/>
        <end position="154"/>
    </location>
</feature>
<evidence type="ECO:0000256" key="1">
    <source>
        <dbReference type="SAM" id="MobiDB-lite"/>
    </source>
</evidence>
<keyword evidence="2" id="KW-0732">Signal</keyword>
<feature type="compositionally biased region" description="Low complexity" evidence="1">
    <location>
        <begin position="126"/>
        <end position="144"/>
    </location>
</feature>
<proteinExistence type="predicted"/>
<evidence type="ECO:0000313" key="3">
    <source>
        <dbReference type="EMBL" id="QKM69567.1"/>
    </source>
</evidence>
<name>A0A7G3UGI9_STRT9</name>
<gene>
    <name evidence="3" type="ORF">STSU_022720</name>
</gene>
<feature type="signal peptide" evidence="2">
    <location>
        <begin position="1"/>
        <end position="22"/>
    </location>
</feature>
<dbReference type="Proteomes" id="UP000005940">
    <property type="component" value="Chromosome"/>
</dbReference>
<dbReference type="Pfam" id="PF18986">
    <property type="entry name" value="DUF5719"/>
    <property type="match status" value="1"/>
</dbReference>
<keyword evidence="4" id="KW-1185">Reference proteome</keyword>
<sequence>MKRTTQSLLAAVAALTAITGLAALTAPGAREGDAGAKAPVRMPVERSILLCPSAGTSEAAGTLYTSFTPTAPASPGDPPGGSGGPSGKPAPAPVPAAGTAELRPAGAPVPAPEGAAKLPKPRQPRTATADGGPRDAAPGAGPAPVLTAGKPGAPLAVRAGRGEAPALVGTATAALAPGWTTQQTTVLPSGPARGLLGTTCTAPDTGFWFPGVSTAEGRQDYLHLTNPDDTPAVADIEIHGRDGQAPSSVPDGIPVPAGSGIPVLLSTVTPAELTDATLRVTVRTGRVGAVVRAAEDTVGSDWLAASAEASATAVLPGIPADATSVRLIAFAPGESDAELKIRLAGPRGTIVPAGHESVRVKAGTVTSVDLKGVTRGEAGSLLLDPAEPDRPTPFVAALRVVRGTGTAREVAYIPAAGPVGDRASTADNRSTGTTLTLAAPTGAARVRVTVSPPGPAGAAPSVRMYTVAAGTTLAVVPAAPGGPKSTYALTVETVSGGPVHAARTLAPPLGPVRMFTVQTLSDDRANVPVPEAERDLSVLDD</sequence>
<dbReference type="EMBL" id="CP029159">
    <property type="protein sequence ID" value="QKM69567.1"/>
    <property type="molecule type" value="Genomic_DNA"/>
</dbReference>
<dbReference type="AlphaFoldDB" id="A0A7G3UGI9"/>
<dbReference type="RefSeq" id="WP_130585030.1">
    <property type="nucleotide sequence ID" value="NZ_CP029159.1"/>
</dbReference>
<evidence type="ECO:0000256" key="2">
    <source>
        <dbReference type="SAM" id="SignalP"/>
    </source>
</evidence>
<evidence type="ECO:0000313" key="4">
    <source>
        <dbReference type="Proteomes" id="UP000005940"/>
    </source>
</evidence>